<dbReference type="FunCoup" id="A0A7M7PA69">
    <property type="interactions" value="78"/>
</dbReference>
<feature type="transmembrane region" description="Helical" evidence="14">
    <location>
        <begin position="530"/>
        <end position="553"/>
    </location>
</feature>
<dbReference type="OMA" id="LRFNRYV"/>
<feature type="transmembrane region" description="Helical" evidence="14">
    <location>
        <begin position="421"/>
        <end position="442"/>
    </location>
</feature>
<comment type="catalytic activity">
    <reaction evidence="12">
        <text>iodide(out) + 2 Na(+)(out) = iodide(in) + 2 Na(+)(in)</text>
        <dbReference type="Rhea" id="RHEA:71207"/>
        <dbReference type="ChEBI" id="CHEBI:16382"/>
        <dbReference type="ChEBI" id="CHEBI:29101"/>
    </reaction>
</comment>
<dbReference type="EnsemblMetazoa" id="XM_030991889">
    <property type="protein sequence ID" value="XP_030847749"/>
    <property type="gene ID" value="LOC576134"/>
</dbReference>
<dbReference type="AlphaFoldDB" id="A0A7M7PA69"/>
<dbReference type="RefSeq" id="XP_030847749.1">
    <property type="nucleotide sequence ID" value="XM_030991889.1"/>
</dbReference>
<dbReference type="GeneID" id="576134"/>
<keyword evidence="3" id="KW-0813">Transport</keyword>
<keyword evidence="4" id="KW-1003">Cell membrane</keyword>
<evidence type="ECO:0000256" key="4">
    <source>
        <dbReference type="ARBA" id="ARBA00022475"/>
    </source>
</evidence>
<comment type="subcellular location">
    <subcellularLocation>
        <location evidence="1">Cell membrane</location>
        <topology evidence="1">Multi-pass membrane protein</topology>
    </subcellularLocation>
</comment>
<name>A0A7M7PA69_STRPU</name>
<evidence type="ECO:0000313" key="15">
    <source>
        <dbReference type="EnsemblMetazoa" id="XP_030847749"/>
    </source>
</evidence>
<keyword evidence="8" id="KW-0406">Ion transport</keyword>
<dbReference type="Pfam" id="PF00474">
    <property type="entry name" value="SSF"/>
    <property type="match status" value="1"/>
</dbReference>
<dbReference type="KEGG" id="spu:576134"/>
<evidence type="ECO:0000256" key="10">
    <source>
        <dbReference type="ARBA" id="ARBA00023180"/>
    </source>
</evidence>
<keyword evidence="16" id="KW-1185">Reference proteome</keyword>
<feature type="transmembrane region" description="Helical" evidence="14">
    <location>
        <begin position="195"/>
        <end position="214"/>
    </location>
</feature>
<dbReference type="Gene3D" id="1.20.1730.10">
    <property type="entry name" value="Sodium/glucose cotransporter"/>
    <property type="match status" value="1"/>
</dbReference>
<dbReference type="PANTHER" id="PTHR42985">
    <property type="entry name" value="SODIUM-COUPLED MONOCARBOXYLATE TRANSPORTER"/>
    <property type="match status" value="1"/>
</dbReference>
<dbReference type="PROSITE" id="PS50283">
    <property type="entry name" value="NA_SOLUT_SYMP_3"/>
    <property type="match status" value="1"/>
</dbReference>
<evidence type="ECO:0000256" key="1">
    <source>
        <dbReference type="ARBA" id="ARBA00004651"/>
    </source>
</evidence>
<keyword evidence="5 14" id="KW-0812">Transmembrane</keyword>
<dbReference type="GO" id="GO:0006814">
    <property type="term" value="P:sodium ion transport"/>
    <property type="evidence" value="ECO:0000318"/>
    <property type="project" value="GO_Central"/>
</dbReference>
<dbReference type="CDD" id="cd11492">
    <property type="entry name" value="SLC5sbd_NIS-SMVT"/>
    <property type="match status" value="1"/>
</dbReference>
<feature type="transmembrane region" description="Helical" evidence="14">
    <location>
        <begin position="247"/>
        <end position="264"/>
    </location>
</feature>
<keyword evidence="10" id="KW-0325">Glycoprotein</keyword>
<comment type="similarity">
    <text evidence="2 13">Belongs to the sodium:solute symporter (SSF) (TC 2.A.21) family.</text>
</comment>
<feature type="transmembrane region" description="Helical" evidence="14">
    <location>
        <begin position="20"/>
        <end position="39"/>
    </location>
</feature>
<protein>
    <recommendedName>
        <fullName evidence="17">Sodium-coupled monocarboxylate transporter 1</fullName>
    </recommendedName>
</protein>
<evidence type="ECO:0000256" key="5">
    <source>
        <dbReference type="ARBA" id="ARBA00022692"/>
    </source>
</evidence>
<keyword evidence="9 14" id="KW-0472">Membrane</keyword>
<dbReference type="OrthoDB" id="6132759at2759"/>
<accession>A0A7M7PA69</accession>
<evidence type="ECO:0000256" key="11">
    <source>
        <dbReference type="ARBA" id="ARBA00023201"/>
    </source>
</evidence>
<reference evidence="15" key="2">
    <citation type="submission" date="2021-01" db="UniProtKB">
        <authorList>
            <consortium name="EnsemblMetazoa"/>
        </authorList>
    </citation>
    <scope>IDENTIFICATION</scope>
</reference>
<organism evidence="15 16">
    <name type="scientific">Strongylocentrotus purpuratus</name>
    <name type="common">Purple sea urchin</name>
    <dbReference type="NCBI Taxonomy" id="7668"/>
    <lineage>
        <taxon>Eukaryota</taxon>
        <taxon>Metazoa</taxon>
        <taxon>Echinodermata</taxon>
        <taxon>Eleutherozoa</taxon>
        <taxon>Echinozoa</taxon>
        <taxon>Echinoidea</taxon>
        <taxon>Euechinoidea</taxon>
        <taxon>Echinacea</taxon>
        <taxon>Camarodonta</taxon>
        <taxon>Echinidea</taxon>
        <taxon>Strongylocentrotidae</taxon>
        <taxon>Strongylocentrotus</taxon>
    </lineage>
</organism>
<reference evidence="16" key="1">
    <citation type="submission" date="2015-02" db="EMBL/GenBank/DDBJ databases">
        <title>Genome sequencing for Strongylocentrotus purpuratus.</title>
        <authorList>
            <person name="Murali S."/>
            <person name="Liu Y."/>
            <person name="Vee V."/>
            <person name="English A."/>
            <person name="Wang M."/>
            <person name="Skinner E."/>
            <person name="Han Y."/>
            <person name="Muzny D.M."/>
            <person name="Worley K.C."/>
            <person name="Gibbs R.A."/>
        </authorList>
    </citation>
    <scope>NUCLEOTIDE SEQUENCE</scope>
</reference>
<dbReference type="InterPro" id="IPR051163">
    <property type="entry name" value="Sodium:Solute_Symporter_SSF"/>
</dbReference>
<evidence type="ECO:0000256" key="3">
    <source>
        <dbReference type="ARBA" id="ARBA00022448"/>
    </source>
</evidence>
<dbReference type="GO" id="GO:0015293">
    <property type="term" value="F:symporter activity"/>
    <property type="evidence" value="ECO:0000318"/>
    <property type="project" value="GO_Central"/>
</dbReference>
<dbReference type="PANTHER" id="PTHR42985:SF40">
    <property type="entry name" value="LD47995P-RELATED"/>
    <property type="match status" value="1"/>
</dbReference>
<evidence type="ECO:0000256" key="14">
    <source>
        <dbReference type="SAM" id="Phobius"/>
    </source>
</evidence>
<sequence>MENVSRVVGPEEMSFSAADYGVLGVMLTLSLGIGFYQACSGGKQRTAEEFLMANRSMHPVPVALSLVASFISAITFLGTPSENYVHGIMHSWNWLASIFSSLATVVLFMPTFYELGLTSSNEYLERRFSRGVRFLGTFMFTFYMLVYLGIVLYAPALALNAVTGLNLWGSVFAIGIVCTLYTAIGGMKAVLWTDVFQITLMVIGFIAVIIQGSIRIGGFGKAWHIAAVGERMDMWIWSTDVTIRHTIWGLVIGGGFNWTSVFGVNQAQVQRYLTCGSLQKARIAIFIATIGMIVVQVLPHIVGVVMYANYAGCDPKLHGAVASHDQMMPYFIMDLFGSMPGLPGLLTSAVFSAALSTISSGLNALAAVAGEDVVKTIWPNIEDSRYTWITKGLAMAFGVISMFSAIVASQMGAILQFSMNIFGIFGGPVLGLFSSGMFFPWVTSKGVTVGTLLGLSYSLWLGIGVQLYPNPPDDPPLTTDQCPMSNITTDSMMNATYLSATDSMMTSIFDEFTTTVPKESALMNFYKLSYTWYGVSSWMITVFVANIVSFLTGPQDPKQLDPRLICPVVDKMYCYLPEKWKIPLRCGVGEEYKEDDEEYEYQAMETKNNVMHVQPDKETECNGEDAEL</sequence>
<evidence type="ECO:0000256" key="9">
    <source>
        <dbReference type="ARBA" id="ARBA00023136"/>
    </source>
</evidence>
<proteinExistence type="inferred from homology"/>
<feature type="transmembrane region" description="Helical" evidence="14">
    <location>
        <begin position="134"/>
        <end position="159"/>
    </location>
</feature>
<evidence type="ECO:0000256" key="12">
    <source>
        <dbReference type="ARBA" id="ARBA00036099"/>
    </source>
</evidence>
<dbReference type="InterPro" id="IPR038377">
    <property type="entry name" value="Na/Glc_symporter_sf"/>
</dbReference>
<evidence type="ECO:0000256" key="8">
    <source>
        <dbReference type="ARBA" id="ARBA00023065"/>
    </source>
</evidence>
<feature type="transmembrane region" description="Helical" evidence="14">
    <location>
        <begin position="393"/>
        <end position="415"/>
    </location>
</feature>
<dbReference type="GO" id="GO:0015075">
    <property type="term" value="F:monoatomic ion transmembrane transporter activity"/>
    <property type="evidence" value="ECO:0007669"/>
    <property type="project" value="UniProtKB-ARBA"/>
</dbReference>
<dbReference type="GO" id="GO:0098660">
    <property type="term" value="P:inorganic ion transmembrane transport"/>
    <property type="evidence" value="ECO:0007669"/>
    <property type="project" value="UniProtKB-ARBA"/>
</dbReference>
<feature type="transmembrane region" description="Helical" evidence="14">
    <location>
        <begin position="91"/>
        <end position="113"/>
    </location>
</feature>
<feature type="transmembrane region" description="Helical" evidence="14">
    <location>
        <begin position="449"/>
        <end position="468"/>
    </location>
</feature>
<evidence type="ECO:0008006" key="17">
    <source>
        <dbReference type="Google" id="ProtNLM"/>
    </source>
</evidence>
<dbReference type="InterPro" id="IPR018212">
    <property type="entry name" value="Na/solute_symporter_CS"/>
</dbReference>
<feature type="transmembrane region" description="Helical" evidence="14">
    <location>
        <begin position="285"/>
        <end position="310"/>
    </location>
</feature>
<feature type="transmembrane region" description="Helical" evidence="14">
    <location>
        <begin position="60"/>
        <end position="79"/>
    </location>
</feature>
<keyword evidence="7" id="KW-0915">Sodium</keyword>
<evidence type="ECO:0000256" key="7">
    <source>
        <dbReference type="ARBA" id="ARBA00023053"/>
    </source>
</evidence>
<dbReference type="PROSITE" id="PS00456">
    <property type="entry name" value="NA_SOLUT_SYMP_1"/>
    <property type="match status" value="1"/>
</dbReference>
<keyword evidence="11" id="KW-0739">Sodium transport</keyword>
<evidence type="ECO:0000256" key="2">
    <source>
        <dbReference type="ARBA" id="ARBA00006434"/>
    </source>
</evidence>
<dbReference type="Proteomes" id="UP000007110">
    <property type="component" value="Unassembled WGS sequence"/>
</dbReference>
<evidence type="ECO:0000256" key="13">
    <source>
        <dbReference type="RuleBase" id="RU362091"/>
    </source>
</evidence>
<dbReference type="InterPro" id="IPR001734">
    <property type="entry name" value="Na/solute_symporter"/>
</dbReference>
<evidence type="ECO:0000256" key="6">
    <source>
        <dbReference type="ARBA" id="ARBA00022989"/>
    </source>
</evidence>
<feature type="transmembrane region" description="Helical" evidence="14">
    <location>
        <begin position="165"/>
        <end position="183"/>
    </location>
</feature>
<keyword evidence="6 14" id="KW-1133">Transmembrane helix</keyword>
<evidence type="ECO:0000313" key="16">
    <source>
        <dbReference type="Proteomes" id="UP000007110"/>
    </source>
</evidence>
<dbReference type="NCBIfam" id="TIGR00813">
    <property type="entry name" value="sss"/>
    <property type="match status" value="1"/>
</dbReference>
<dbReference type="GO" id="GO:0005886">
    <property type="term" value="C:plasma membrane"/>
    <property type="evidence" value="ECO:0007669"/>
    <property type="project" value="UniProtKB-SubCell"/>
</dbReference>
<dbReference type="InParanoid" id="A0A7M7PA69"/>